<keyword evidence="5" id="KW-0804">Transcription</keyword>
<evidence type="ECO:0000256" key="5">
    <source>
        <dbReference type="ARBA" id="ARBA00023163"/>
    </source>
</evidence>
<evidence type="ECO:0000256" key="2">
    <source>
        <dbReference type="ARBA" id="ARBA00022898"/>
    </source>
</evidence>
<dbReference type="CDD" id="cd07377">
    <property type="entry name" value="WHTH_GntR"/>
    <property type="match status" value="1"/>
</dbReference>
<organism evidence="7 8">
    <name type="scientific">Lysobacter stagni</name>
    <dbReference type="NCBI Taxonomy" id="3045172"/>
    <lineage>
        <taxon>Bacteria</taxon>
        <taxon>Pseudomonadati</taxon>
        <taxon>Pseudomonadota</taxon>
        <taxon>Gammaproteobacteria</taxon>
        <taxon>Lysobacterales</taxon>
        <taxon>Lysobacteraceae</taxon>
        <taxon>Lysobacter</taxon>
    </lineage>
</organism>
<keyword evidence="2" id="KW-0663">Pyridoxal phosphate</keyword>
<keyword evidence="7" id="KW-0032">Aminotransferase</keyword>
<keyword evidence="7" id="KW-0808">Transferase</keyword>
<dbReference type="InterPro" id="IPR015421">
    <property type="entry name" value="PyrdxlP-dep_Trfase_major"/>
</dbReference>
<dbReference type="PANTHER" id="PTHR46577:SF1">
    <property type="entry name" value="HTH-TYPE TRANSCRIPTIONAL REGULATORY PROTEIN GABR"/>
    <property type="match status" value="1"/>
</dbReference>
<comment type="similarity">
    <text evidence="1">In the C-terminal section; belongs to the class-I pyridoxal-phosphate-dependent aminotransferase family.</text>
</comment>
<dbReference type="SUPFAM" id="SSF53383">
    <property type="entry name" value="PLP-dependent transferases"/>
    <property type="match status" value="1"/>
</dbReference>
<dbReference type="EMBL" id="JASGBI010000001">
    <property type="protein sequence ID" value="MDI9238213.1"/>
    <property type="molecule type" value="Genomic_DNA"/>
</dbReference>
<dbReference type="InterPro" id="IPR000524">
    <property type="entry name" value="Tscrpt_reg_HTH_GntR"/>
</dbReference>
<dbReference type="Gene3D" id="3.40.640.10">
    <property type="entry name" value="Type I PLP-dependent aspartate aminotransferase-like (Major domain)"/>
    <property type="match status" value="1"/>
</dbReference>
<name>A0ABT6XDL3_9GAMM</name>
<dbReference type="Pfam" id="PF00392">
    <property type="entry name" value="GntR"/>
    <property type="match status" value="1"/>
</dbReference>
<evidence type="ECO:0000313" key="7">
    <source>
        <dbReference type="EMBL" id="MDI9238213.1"/>
    </source>
</evidence>
<dbReference type="RefSeq" id="WP_283211694.1">
    <property type="nucleotide sequence ID" value="NZ_JASGBI010000001.1"/>
</dbReference>
<keyword evidence="4" id="KW-0238">DNA-binding</keyword>
<evidence type="ECO:0000313" key="8">
    <source>
        <dbReference type="Proteomes" id="UP001321580"/>
    </source>
</evidence>
<feature type="domain" description="HTH gntR-type" evidence="6">
    <location>
        <begin position="19"/>
        <end position="87"/>
    </location>
</feature>
<reference evidence="7 8" key="1">
    <citation type="submission" date="2023-05" db="EMBL/GenBank/DDBJ databases">
        <title>Lysobacter sp. strain LF1 Genome sequencing and assembly.</title>
        <authorList>
            <person name="Jung Y."/>
        </authorList>
    </citation>
    <scope>NUCLEOTIDE SEQUENCE [LARGE SCALE GENOMIC DNA]</scope>
    <source>
        <strain evidence="7 8">LF1</strain>
    </source>
</reference>
<dbReference type="CDD" id="cd00609">
    <property type="entry name" value="AAT_like"/>
    <property type="match status" value="1"/>
</dbReference>
<gene>
    <name evidence="7" type="ORF">QLQ15_04725</name>
</gene>
<evidence type="ECO:0000256" key="4">
    <source>
        <dbReference type="ARBA" id="ARBA00023125"/>
    </source>
</evidence>
<evidence type="ECO:0000256" key="1">
    <source>
        <dbReference type="ARBA" id="ARBA00005384"/>
    </source>
</evidence>
<dbReference type="Gene3D" id="1.10.10.10">
    <property type="entry name" value="Winged helix-like DNA-binding domain superfamily/Winged helix DNA-binding domain"/>
    <property type="match status" value="1"/>
</dbReference>
<evidence type="ECO:0000256" key="3">
    <source>
        <dbReference type="ARBA" id="ARBA00023015"/>
    </source>
</evidence>
<dbReference type="InterPro" id="IPR051446">
    <property type="entry name" value="HTH_trans_reg/aminotransferase"/>
</dbReference>
<dbReference type="GO" id="GO:0008483">
    <property type="term" value="F:transaminase activity"/>
    <property type="evidence" value="ECO:0007669"/>
    <property type="project" value="UniProtKB-KW"/>
</dbReference>
<dbReference type="InterPro" id="IPR036390">
    <property type="entry name" value="WH_DNA-bd_sf"/>
</dbReference>
<dbReference type="Proteomes" id="UP001321580">
    <property type="component" value="Unassembled WGS sequence"/>
</dbReference>
<keyword evidence="3" id="KW-0805">Transcription regulation</keyword>
<keyword evidence="8" id="KW-1185">Reference proteome</keyword>
<proteinExistence type="inferred from homology"/>
<comment type="caution">
    <text evidence="7">The sequence shown here is derived from an EMBL/GenBank/DDBJ whole genome shotgun (WGS) entry which is preliminary data.</text>
</comment>
<dbReference type="PROSITE" id="PS50949">
    <property type="entry name" value="HTH_GNTR"/>
    <property type="match status" value="1"/>
</dbReference>
<dbReference type="InterPro" id="IPR004839">
    <property type="entry name" value="Aminotransferase_I/II_large"/>
</dbReference>
<dbReference type="PANTHER" id="PTHR46577">
    <property type="entry name" value="HTH-TYPE TRANSCRIPTIONAL REGULATORY PROTEIN GABR"/>
    <property type="match status" value="1"/>
</dbReference>
<accession>A0ABT6XDL3</accession>
<sequence length="486" mass="52941">MTPQEPVFEFPLDIGATGANRTRLLHEQLRTAILEQRLRAGTELPSTRRVASAYRIARNTVIAAYDLLLAEGYVVTRAGAKAVVADVVSRPAASVRRATRRADRAPRLGATWQPPSWSSAVQAGDEWTTGFRLGVPDHRAFPFDVWRRLLSRAFHPRHGASLGYQPPHGRPRLREAIAGHVSFARAVSCRGEDVIVTSGARQAFDLLARLLIEPGRTTVAVEDPGYPTVHATMSAAGARVVPVPVDSEGLRVDQLPGDARLIYVTPSHQYPTGVAMSMARRRALLGFAREHDTWIIEDDYDGEFRYGARPLDALQTLDREGRVIYVGTFSKSVFPSLRIGYVVAPPWLRDALAAAKEGADTCGNGPLQDALADFILEGHLARHVRRMRKVYAARRAALNAAFDGPLSRWFEPVASEAGIHVTARLSDADGANALIPRILEHAPGAIPLHALARRDDAMAGIAFGIGCIDEDAIADRLDALARSLAR</sequence>
<dbReference type="Pfam" id="PF00155">
    <property type="entry name" value="Aminotran_1_2"/>
    <property type="match status" value="1"/>
</dbReference>
<protein>
    <submittedName>
        <fullName evidence="7">PLP-dependent aminotransferase family protein</fullName>
    </submittedName>
</protein>
<dbReference type="SUPFAM" id="SSF46785">
    <property type="entry name" value="Winged helix' DNA-binding domain"/>
    <property type="match status" value="1"/>
</dbReference>
<dbReference type="InterPro" id="IPR015424">
    <property type="entry name" value="PyrdxlP-dep_Trfase"/>
</dbReference>
<evidence type="ECO:0000259" key="6">
    <source>
        <dbReference type="PROSITE" id="PS50949"/>
    </source>
</evidence>
<dbReference type="InterPro" id="IPR036388">
    <property type="entry name" value="WH-like_DNA-bd_sf"/>
</dbReference>
<dbReference type="SMART" id="SM00345">
    <property type="entry name" value="HTH_GNTR"/>
    <property type="match status" value="1"/>
</dbReference>